<evidence type="ECO:0000256" key="1">
    <source>
        <dbReference type="SAM" id="MobiDB-lite"/>
    </source>
</evidence>
<accession>A0AAV7PV48</accession>
<evidence type="ECO:0000313" key="3">
    <source>
        <dbReference type="Proteomes" id="UP001066276"/>
    </source>
</evidence>
<dbReference type="Proteomes" id="UP001066276">
    <property type="component" value="Chromosome 7"/>
</dbReference>
<feature type="region of interest" description="Disordered" evidence="1">
    <location>
        <begin position="1"/>
        <end position="20"/>
    </location>
</feature>
<name>A0AAV7PV48_PLEWA</name>
<proteinExistence type="predicted"/>
<evidence type="ECO:0000313" key="2">
    <source>
        <dbReference type="EMBL" id="KAJ1129515.1"/>
    </source>
</evidence>
<comment type="caution">
    <text evidence="2">The sequence shown here is derived from an EMBL/GenBank/DDBJ whole genome shotgun (WGS) entry which is preliminary data.</text>
</comment>
<feature type="region of interest" description="Disordered" evidence="1">
    <location>
        <begin position="48"/>
        <end position="72"/>
    </location>
</feature>
<dbReference type="AlphaFoldDB" id="A0AAV7PV48"/>
<reference evidence="2" key="1">
    <citation type="journal article" date="2022" name="bioRxiv">
        <title>Sequencing and chromosome-scale assembly of the giantPleurodeles waltlgenome.</title>
        <authorList>
            <person name="Brown T."/>
            <person name="Elewa A."/>
            <person name="Iarovenko S."/>
            <person name="Subramanian E."/>
            <person name="Araus A.J."/>
            <person name="Petzold A."/>
            <person name="Susuki M."/>
            <person name="Suzuki K.-i.T."/>
            <person name="Hayashi T."/>
            <person name="Toyoda A."/>
            <person name="Oliveira C."/>
            <person name="Osipova E."/>
            <person name="Leigh N.D."/>
            <person name="Simon A."/>
            <person name="Yun M.H."/>
        </authorList>
    </citation>
    <scope>NUCLEOTIDE SEQUENCE</scope>
    <source>
        <strain evidence="2">20211129_DDA</strain>
        <tissue evidence="2">Liver</tissue>
    </source>
</reference>
<organism evidence="2 3">
    <name type="scientific">Pleurodeles waltl</name>
    <name type="common">Iberian ribbed newt</name>
    <dbReference type="NCBI Taxonomy" id="8319"/>
    <lineage>
        <taxon>Eukaryota</taxon>
        <taxon>Metazoa</taxon>
        <taxon>Chordata</taxon>
        <taxon>Craniata</taxon>
        <taxon>Vertebrata</taxon>
        <taxon>Euteleostomi</taxon>
        <taxon>Amphibia</taxon>
        <taxon>Batrachia</taxon>
        <taxon>Caudata</taxon>
        <taxon>Salamandroidea</taxon>
        <taxon>Salamandridae</taxon>
        <taxon>Pleurodelinae</taxon>
        <taxon>Pleurodeles</taxon>
    </lineage>
</organism>
<sequence length="72" mass="8118">MNKPPGHQGQQEGSGAVREHLLQCPPASQCFDTQKRRLPMAQLRATAEGRNHYHSCRKSHYEPSQPLPRSQA</sequence>
<protein>
    <submittedName>
        <fullName evidence="2">Uncharacterized protein</fullName>
    </submittedName>
</protein>
<keyword evidence="3" id="KW-1185">Reference proteome</keyword>
<dbReference type="EMBL" id="JANPWB010000011">
    <property type="protein sequence ID" value="KAJ1129515.1"/>
    <property type="molecule type" value="Genomic_DNA"/>
</dbReference>
<gene>
    <name evidence="2" type="ORF">NDU88_007883</name>
</gene>